<evidence type="ECO:0000313" key="3">
    <source>
        <dbReference type="Proteomes" id="UP000821853"/>
    </source>
</evidence>
<dbReference type="OMA" id="KCKRASR"/>
<comment type="caution">
    <text evidence="2">The sequence shown here is derived from an EMBL/GenBank/DDBJ whole genome shotgun (WGS) entry which is preliminary data.</text>
</comment>
<protein>
    <submittedName>
        <fullName evidence="2">Uncharacterized protein</fullName>
    </submittedName>
</protein>
<gene>
    <name evidence="2" type="ORF">HPB48_022603</name>
</gene>
<sequence length="146" mass="15920">MEKLKCKRASRRAQNTKLINEGSAILTDTCASVDPLTSLYERLKTNNDELNKINNELESYIEDDAFQAEYNSVIDYQDHATRILTELKSRCARLSQSAAVISTGAENPILQVVAPQKKGASLPKLTTLPSTGICASGTNSGSCLIR</sequence>
<dbReference type="Proteomes" id="UP000821853">
    <property type="component" value="Unassembled WGS sequence"/>
</dbReference>
<name>A0A9J6GW44_HAELO</name>
<dbReference type="EMBL" id="JABSTR010000009">
    <property type="protein sequence ID" value="KAH9379113.1"/>
    <property type="molecule type" value="Genomic_DNA"/>
</dbReference>
<feature type="coiled-coil region" evidence="1">
    <location>
        <begin position="36"/>
        <end position="63"/>
    </location>
</feature>
<dbReference type="AlphaFoldDB" id="A0A9J6GW44"/>
<evidence type="ECO:0000313" key="2">
    <source>
        <dbReference type="EMBL" id="KAH9379113.1"/>
    </source>
</evidence>
<proteinExistence type="predicted"/>
<dbReference type="VEuPathDB" id="VectorBase:HLOH_064455"/>
<accession>A0A9J6GW44</accession>
<keyword evidence="3" id="KW-1185">Reference proteome</keyword>
<organism evidence="2 3">
    <name type="scientific">Haemaphysalis longicornis</name>
    <name type="common">Bush tick</name>
    <dbReference type="NCBI Taxonomy" id="44386"/>
    <lineage>
        <taxon>Eukaryota</taxon>
        <taxon>Metazoa</taxon>
        <taxon>Ecdysozoa</taxon>
        <taxon>Arthropoda</taxon>
        <taxon>Chelicerata</taxon>
        <taxon>Arachnida</taxon>
        <taxon>Acari</taxon>
        <taxon>Parasitiformes</taxon>
        <taxon>Ixodida</taxon>
        <taxon>Ixodoidea</taxon>
        <taxon>Ixodidae</taxon>
        <taxon>Haemaphysalinae</taxon>
        <taxon>Haemaphysalis</taxon>
    </lineage>
</organism>
<dbReference type="OrthoDB" id="6503380at2759"/>
<keyword evidence="1" id="KW-0175">Coiled coil</keyword>
<reference evidence="2 3" key="1">
    <citation type="journal article" date="2020" name="Cell">
        <title>Large-Scale Comparative Analyses of Tick Genomes Elucidate Their Genetic Diversity and Vector Capacities.</title>
        <authorList>
            <consortium name="Tick Genome and Microbiome Consortium (TIGMIC)"/>
            <person name="Jia N."/>
            <person name="Wang J."/>
            <person name="Shi W."/>
            <person name="Du L."/>
            <person name="Sun Y."/>
            <person name="Zhan W."/>
            <person name="Jiang J.F."/>
            <person name="Wang Q."/>
            <person name="Zhang B."/>
            <person name="Ji P."/>
            <person name="Bell-Sakyi L."/>
            <person name="Cui X.M."/>
            <person name="Yuan T.T."/>
            <person name="Jiang B.G."/>
            <person name="Yang W.F."/>
            <person name="Lam T.T."/>
            <person name="Chang Q.C."/>
            <person name="Ding S.J."/>
            <person name="Wang X.J."/>
            <person name="Zhu J.G."/>
            <person name="Ruan X.D."/>
            <person name="Zhao L."/>
            <person name="Wei J.T."/>
            <person name="Ye R.Z."/>
            <person name="Que T.C."/>
            <person name="Du C.H."/>
            <person name="Zhou Y.H."/>
            <person name="Cheng J.X."/>
            <person name="Dai P.F."/>
            <person name="Guo W.B."/>
            <person name="Han X.H."/>
            <person name="Huang E.J."/>
            <person name="Li L.F."/>
            <person name="Wei W."/>
            <person name="Gao Y.C."/>
            <person name="Liu J.Z."/>
            <person name="Shao H.Z."/>
            <person name="Wang X."/>
            <person name="Wang C.C."/>
            <person name="Yang T.C."/>
            <person name="Huo Q.B."/>
            <person name="Li W."/>
            <person name="Chen H.Y."/>
            <person name="Chen S.E."/>
            <person name="Zhou L.G."/>
            <person name="Ni X.B."/>
            <person name="Tian J.H."/>
            <person name="Sheng Y."/>
            <person name="Liu T."/>
            <person name="Pan Y.S."/>
            <person name="Xia L.Y."/>
            <person name="Li J."/>
            <person name="Zhao F."/>
            <person name="Cao W.C."/>
        </authorList>
    </citation>
    <scope>NUCLEOTIDE SEQUENCE [LARGE SCALE GENOMIC DNA]</scope>
    <source>
        <strain evidence="2">HaeL-2018</strain>
    </source>
</reference>
<evidence type="ECO:0000256" key="1">
    <source>
        <dbReference type="SAM" id="Coils"/>
    </source>
</evidence>